<evidence type="ECO:0000313" key="3">
    <source>
        <dbReference type="Proteomes" id="UP000011280"/>
    </source>
</evidence>
<dbReference type="Proteomes" id="UP000011280">
    <property type="component" value="Chromosome"/>
</dbReference>
<feature type="region of interest" description="Disordered" evidence="1">
    <location>
        <begin position="1"/>
        <end position="30"/>
    </location>
</feature>
<organism evidence="3">
    <name type="scientific">Sulfolobus acidocaldarius Ron12/I</name>
    <dbReference type="NCBI Taxonomy" id="1028567"/>
    <lineage>
        <taxon>Archaea</taxon>
        <taxon>Thermoproteota</taxon>
        <taxon>Thermoprotei</taxon>
        <taxon>Sulfolobales</taxon>
        <taxon>Sulfolobaceae</taxon>
        <taxon>Sulfolobus</taxon>
    </lineage>
</organism>
<dbReference type="HOGENOM" id="CLU_3401609_0_0_2"/>
<name>M1IZ34_9CREN</name>
<evidence type="ECO:0000313" key="2">
    <source>
        <dbReference type="EMBL" id="AGE73722.1"/>
    </source>
</evidence>
<protein>
    <submittedName>
        <fullName evidence="2">Uncharacterized protein</fullName>
    </submittedName>
</protein>
<dbReference type="KEGG" id="sacr:SacRon12I_07455"/>
<proteinExistence type="predicted"/>
<reference evidence="2 3" key="1">
    <citation type="journal article" date="2012" name="ISME J.">
        <title>Genomic evidence of rapid, global-scale gene flow in a Sulfolobus species.</title>
        <authorList>
            <person name="Mao D."/>
            <person name="Grogan D."/>
        </authorList>
    </citation>
    <scope>NUCLEOTIDE SEQUENCE [LARGE SCALE GENOMIC DNA]</scope>
    <source>
        <strain evidence="2 3">Ron12/I</strain>
    </source>
</reference>
<sequence length="30" mass="3519">MTEEEFRNTTKTAATMNERGNRINKTFLLT</sequence>
<accession>M1IZ34</accession>
<gene>
    <name evidence="2" type="ORF">SacRon12I_07455</name>
</gene>
<dbReference type="AlphaFoldDB" id="M1IZ34"/>
<evidence type="ECO:0000256" key="1">
    <source>
        <dbReference type="SAM" id="MobiDB-lite"/>
    </source>
</evidence>
<dbReference type="EMBL" id="CP002818">
    <property type="protein sequence ID" value="AGE73722.1"/>
    <property type="molecule type" value="Genomic_DNA"/>
</dbReference>